<reference evidence="7" key="1">
    <citation type="submission" date="2017-10" db="EMBL/GenBank/DDBJ databases">
        <title>Novel microbial diversity and functional potential in the marine mammal oral microbiome.</title>
        <authorList>
            <person name="Dudek N.K."/>
            <person name="Sun C.L."/>
            <person name="Burstein D."/>
            <person name="Kantor R.S."/>
            <person name="Aliaga Goltsman D.S."/>
            <person name="Bik E.M."/>
            <person name="Thomas B.C."/>
            <person name="Banfield J.F."/>
            <person name="Relman D.A."/>
        </authorList>
    </citation>
    <scope>NUCLEOTIDE SEQUENCE [LARGE SCALE GENOMIC DNA]</scope>
    <source>
        <strain evidence="7">DOLZORAL124_49_17</strain>
    </source>
</reference>
<dbReference type="PANTHER" id="PTHR21340">
    <property type="entry name" value="DIADENOSINE 5,5-P1,P4-TETRAPHOSPHATE PYROPHOSPHOHYDROLASE MUTT"/>
    <property type="match status" value="1"/>
</dbReference>
<evidence type="ECO:0000256" key="4">
    <source>
        <dbReference type="ARBA" id="ARBA00022801"/>
    </source>
</evidence>
<dbReference type="GO" id="GO:0000166">
    <property type="term" value="F:nucleotide binding"/>
    <property type="evidence" value="ECO:0007669"/>
    <property type="project" value="UniProtKB-KW"/>
</dbReference>
<dbReference type="CDD" id="cd03428">
    <property type="entry name" value="NUDIX_Ap4A_Nudt2"/>
    <property type="match status" value="1"/>
</dbReference>
<comment type="similarity">
    <text evidence="1">Belongs to the Nudix hydrolase family.</text>
</comment>
<dbReference type="InterPro" id="IPR000086">
    <property type="entry name" value="NUDIX_hydrolase_dom"/>
</dbReference>
<feature type="domain" description="Nudix hydrolase" evidence="6">
    <location>
        <begin position="2"/>
        <end position="130"/>
    </location>
</feature>
<dbReference type="InterPro" id="IPR015797">
    <property type="entry name" value="NUDIX_hydrolase-like_dom_sf"/>
</dbReference>
<dbReference type="GO" id="GO:0006167">
    <property type="term" value="P:AMP biosynthetic process"/>
    <property type="evidence" value="ECO:0007669"/>
    <property type="project" value="TreeGrafter"/>
</dbReference>
<dbReference type="GO" id="GO:0004081">
    <property type="term" value="F:bis(5'-nucleosyl)-tetraphosphatase (asymmetrical) activity"/>
    <property type="evidence" value="ECO:0007669"/>
    <property type="project" value="TreeGrafter"/>
</dbReference>
<dbReference type="PROSITE" id="PS51462">
    <property type="entry name" value="NUDIX"/>
    <property type="match status" value="1"/>
</dbReference>
<dbReference type="EMBL" id="PDPS01000023">
    <property type="protein sequence ID" value="PID58281.1"/>
    <property type="molecule type" value="Genomic_DNA"/>
</dbReference>
<evidence type="ECO:0000256" key="1">
    <source>
        <dbReference type="ARBA" id="ARBA00005582"/>
    </source>
</evidence>
<dbReference type="InterPro" id="IPR051325">
    <property type="entry name" value="Nudix_hydrolase_domain"/>
</dbReference>
<protein>
    <recommendedName>
        <fullName evidence="2">Bis(5'-nucleosyl)-tetraphosphatase [asymmetrical]</fullName>
    </recommendedName>
    <alternativeName>
        <fullName evidence="5">Diadenosine 5',5'''-P1,P4-tetraphosphate asymmetrical hydrolase</fullName>
    </alternativeName>
</protein>
<evidence type="ECO:0000256" key="5">
    <source>
        <dbReference type="ARBA" id="ARBA00032644"/>
    </source>
</evidence>
<dbReference type="SUPFAM" id="SSF55811">
    <property type="entry name" value="Nudix"/>
    <property type="match status" value="1"/>
</dbReference>
<gene>
    <name evidence="7" type="ORF">CSB45_04230</name>
</gene>
<accession>A0A2G6E939</accession>
<dbReference type="PRINTS" id="PR00502">
    <property type="entry name" value="NUDIXFAMILY"/>
</dbReference>
<organism evidence="7">
    <name type="scientific">candidate division KSB3 bacterium</name>
    <dbReference type="NCBI Taxonomy" id="2044937"/>
    <lineage>
        <taxon>Bacteria</taxon>
        <taxon>candidate division KSB3</taxon>
    </lineage>
</organism>
<evidence type="ECO:0000256" key="2">
    <source>
        <dbReference type="ARBA" id="ARBA00018911"/>
    </source>
</evidence>
<sequence>MKHEKSCGAIIFRQKAQGYEFLIVEQRKGRHWGFPKGHVECGETEKQTTHREIYEETGLTIEILEDFRKEIQYYVKSNVVKTVVFFLARALSDEVQYILPEIAGHKWLSFSDALKQLTFSSQKNLLQKAYHCLPLDLHENVGGDSAIT</sequence>
<evidence type="ECO:0000256" key="3">
    <source>
        <dbReference type="ARBA" id="ARBA00022741"/>
    </source>
</evidence>
<evidence type="ECO:0000313" key="7">
    <source>
        <dbReference type="EMBL" id="PID58281.1"/>
    </source>
</evidence>
<comment type="caution">
    <text evidence="7">The sequence shown here is derived from an EMBL/GenBank/DDBJ whole genome shotgun (WGS) entry which is preliminary data.</text>
</comment>
<keyword evidence="4" id="KW-0378">Hydrolase</keyword>
<dbReference type="Proteomes" id="UP000229740">
    <property type="component" value="Unassembled WGS sequence"/>
</dbReference>
<keyword evidence="3" id="KW-0547">Nucleotide-binding</keyword>
<dbReference type="PANTHER" id="PTHR21340:SF0">
    <property type="entry name" value="BIS(5'-NUCLEOSYL)-TETRAPHOSPHATASE [ASYMMETRICAL]"/>
    <property type="match status" value="1"/>
</dbReference>
<name>A0A2G6E939_9BACT</name>
<dbReference type="InterPro" id="IPR003565">
    <property type="entry name" value="Tetra_PHTase"/>
</dbReference>
<dbReference type="GO" id="GO:0006754">
    <property type="term" value="P:ATP biosynthetic process"/>
    <property type="evidence" value="ECO:0007669"/>
    <property type="project" value="TreeGrafter"/>
</dbReference>
<dbReference type="AlphaFoldDB" id="A0A2G6E939"/>
<proteinExistence type="inferred from homology"/>
<dbReference type="Pfam" id="PF00293">
    <property type="entry name" value="NUDIX"/>
    <property type="match status" value="1"/>
</dbReference>
<dbReference type="Gene3D" id="3.90.79.10">
    <property type="entry name" value="Nucleoside Triphosphate Pyrophosphohydrolase"/>
    <property type="match status" value="1"/>
</dbReference>
<dbReference type="InterPro" id="IPR020476">
    <property type="entry name" value="Nudix_hydrolase"/>
</dbReference>
<evidence type="ECO:0000259" key="6">
    <source>
        <dbReference type="PROSITE" id="PS51462"/>
    </source>
</evidence>